<dbReference type="AlphaFoldDB" id="A0A4R6IBE6"/>
<organism evidence="1 2">
    <name type="scientific">Mycoplasma testudineum</name>
    <dbReference type="NCBI Taxonomy" id="244584"/>
    <lineage>
        <taxon>Bacteria</taxon>
        <taxon>Bacillati</taxon>
        <taxon>Mycoplasmatota</taxon>
        <taxon>Mollicutes</taxon>
        <taxon>Mycoplasmataceae</taxon>
        <taxon>Mycoplasma</taxon>
    </lineage>
</organism>
<dbReference type="RefSeq" id="WP_094254917.1">
    <property type="nucleotide sequence ID" value="NZ_NNCE01000007.1"/>
</dbReference>
<evidence type="ECO:0000313" key="1">
    <source>
        <dbReference type="EMBL" id="TDO19124.1"/>
    </source>
</evidence>
<accession>A0A4R6IBE6</accession>
<reference evidence="1 2" key="1">
    <citation type="submission" date="2019-03" db="EMBL/GenBank/DDBJ databases">
        <title>Genomic Encyclopedia of Archaeal and Bacterial Type Strains, Phase II (KMG-II): from individual species to whole genera.</title>
        <authorList>
            <person name="Goeker M."/>
        </authorList>
    </citation>
    <scope>NUCLEOTIDE SEQUENCE [LARGE SCALE GENOMIC DNA]</scope>
    <source>
        <strain evidence="1 2">ATCC 700618</strain>
    </source>
</reference>
<comment type="caution">
    <text evidence="1">The sequence shown here is derived from an EMBL/GenBank/DDBJ whole genome shotgun (WGS) entry which is preliminary data.</text>
</comment>
<name>A0A4R6IBE6_9MOLU</name>
<gene>
    <name evidence="1" type="ORF">EI74_0773</name>
</gene>
<dbReference type="EMBL" id="SNWN01000015">
    <property type="protein sequence ID" value="TDO19124.1"/>
    <property type="molecule type" value="Genomic_DNA"/>
</dbReference>
<proteinExistence type="predicted"/>
<evidence type="ECO:0000313" key="2">
    <source>
        <dbReference type="Proteomes" id="UP000295518"/>
    </source>
</evidence>
<protein>
    <submittedName>
        <fullName evidence="1">Uncharacterized protein</fullName>
    </submittedName>
</protein>
<keyword evidence="2" id="KW-1185">Reference proteome</keyword>
<sequence>MWTVKFKMRTESEFKKAQIFLNDWVKKNLVTFTSNDLSFILIIRYDKSLIREENFLTLFEENDLEYDLIH</sequence>
<dbReference type="Proteomes" id="UP000295518">
    <property type="component" value="Unassembled WGS sequence"/>
</dbReference>